<gene>
    <name evidence="8" type="ORF">AYW79_07820</name>
</gene>
<feature type="domain" description="Major facilitator superfamily (MFS) profile" evidence="7">
    <location>
        <begin position="1"/>
        <end position="379"/>
    </location>
</feature>
<keyword evidence="3 6" id="KW-0812">Transmembrane</keyword>
<feature type="transmembrane region" description="Helical" evidence="6">
    <location>
        <begin position="41"/>
        <end position="59"/>
    </location>
</feature>
<evidence type="ECO:0000256" key="5">
    <source>
        <dbReference type="ARBA" id="ARBA00023136"/>
    </source>
</evidence>
<evidence type="ECO:0000313" key="8">
    <source>
        <dbReference type="EMBL" id="OAG94024.1"/>
    </source>
</evidence>
<proteinExistence type="predicted"/>
<feature type="transmembrane region" description="Helical" evidence="6">
    <location>
        <begin position="324"/>
        <end position="349"/>
    </location>
</feature>
<dbReference type="SUPFAM" id="SSF103473">
    <property type="entry name" value="MFS general substrate transporter"/>
    <property type="match status" value="1"/>
</dbReference>
<dbReference type="AlphaFoldDB" id="A0A853KCE4"/>
<dbReference type="PANTHER" id="PTHR43791">
    <property type="entry name" value="PERMEASE-RELATED"/>
    <property type="match status" value="1"/>
</dbReference>
<evidence type="ECO:0000256" key="3">
    <source>
        <dbReference type="ARBA" id="ARBA00022692"/>
    </source>
</evidence>
<feature type="transmembrane region" description="Helical" evidence="6">
    <location>
        <begin position="230"/>
        <end position="255"/>
    </location>
</feature>
<feature type="transmembrane region" description="Helical" evidence="6">
    <location>
        <begin position="71"/>
        <end position="94"/>
    </location>
</feature>
<feature type="transmembrane region" description="Helical" evidence="6">
    <location>
        <begin position="286"/>
        <end position="304"/>
    </location>
</feature>
<organism evidence="8 9">
    <name type="scientific">Ferroacidibacillus organovorans</name>
    <dbReference type="NCBI Taxonomy" id="1765683"/>
    <lineage>
        <taxon>Bacteria</taxon>
        <taxon>Bacillati</taxon>
        <taxon>Bacillota</taxon>
        <taxon>Bacilli</taxon>
        <taxon>Bacillales</taxon>
        <taxon>Alicyclobacillaceae</taxon>
        <taxon>Ferroacidibacillus</taxon>
    </lineage>
</organism>
<keyword evidence="5 6" id="KW-0472">Membrane</keyword>
<dbReference type="Gene3D" id="1.20.1250.20">
    <property type="entry name" value="MFS general substrate transporter like domains"/>
    <property type="match status" value="2"/>
</dbReference>
<dbReference type="GO" id="GO:0005886">
    <property type="term" value="C:plasma membrane"/>
    <property type="evidence" value="ECO:0007669"/>
    <property type="project" value="UniProtKB-SubCell"/>
</dbReference>
<dbReference type="CDD" id="cd17319">
    <property type="entry name" value="MFS_ExuT_GudP_like"/>
    <property type="match status" value="1"/>
</dbReference>
<comment type="subcellular location">
    <subcellularLocation>
        <location evidence="1">Cell membrane</location>
        <topology evidence="1">Multi-pass membrane protein</topology>
    </subcellularLocation>
</comment>
<feature type="transmembrane region" description="Helical" evidence="6">
    <location>
        <begin position="356"/>
        <end position="377"/>
    </location>
</feature>
<keyword evidence="2" id="KW-0813">Transport</keyword>
<comment type="caution">
    <text evidence="8">The sequence shown here is derived from an EMBL/GenBank/DDBJ whole genome shotgun (WGS) entry which is preliminary data.</text>
</comment>
<evidence type="ECO:0000256" key="4">
    <source>
        <dbReference type="ARBA" id="ARBA00022989"/>
    </source>
</evidence>
<reference evidence="8 9" key="1">
    <citation type="submission" date="2016-02" db="EMBL/GenBank/DDBJ databases">
        <title>Draft genome sequence of Acidibacillus ferrooxidans SLC66.</title>
        <authorList>
            <person name="Oliveira G."/>
            <person name="Nancucheo I."/>
            <person name="Dall'Agnol H."/>
            <person name="Johnson B."/>
            <person name="Oliveira R."/>
            <person name="Nunes G.L."/>
            <person name="Tzotzos G."/>
            <person name="Orellana S.C."/>
            <person name="Salim A.C."/>
            <person name="Araujo F.M."/>
        </authorList>
    </citation>
    <scope>NUCLEOTIDE SEQUENCE [LARGE SCALE GENOMIC DNA]</scope>
    <source>
        <strain evidence="8 9">SLC66</strain>
    </source>
</reference>
<feature type="transmembrane region" description="Helical" evidence="6">
    <location>
        <begin position="100"/>
        <end position="123"/>
    </location>
</feature>
<name>A0A853KCE4_9BACL</name>
<evidence type="ECO:0000256" key="1">
    <source>
        <dbReference type="ARBA" id="ARBA00004651"/>
    </source>
</evidence>
<dbReference type="PROSITE" id="PS50850">
    <property type="entry name" value="MFS"/>
    <property type="match status" value="1"/>
</dbReference>
<dbReference type="InterPro" id="IPR011701">
    <property type="entry name" value="MFS"/>
</dbReference>
<feature type="transmembrane region" description="Helical" evidence="6">
    <location>
        <begin position="130"/>
        <end position="150"/>
    </location>
</feature>
<evidence type="ECO:0000259" key="7">
    <source>
        <dbReference type="PROSITE" id="PS50850"/>
    </source>
</evidence>
<keyword evidence="4 6" id="KW-1133">Transmembrane helix</keyword>
<accession>A0A853KCE4</accession>
<sequence>MRKDLHLSATAAGITAGIFFIGYFLFQVPAGKWAVRFGSKRFISVLLVLWGIFAMLSGFSQNATQLYITRLLLGLAEGGIWPATLVLLSNWFLAEERARASAIWMLCLPLGGAISGPLSGVLISHLDWRWMFILEGIPALVWVIPWWFLIEDSPEKVSWLSIDAKKYLVSRLHLEEEARRQRVSNLGWRTWAFHPTVIMLSLVYILSIIGGYGVLLWLPTIMGQLSGKGIQWVGFISAIPYVVAMIAMVLFGYLADKTQKHIRFVVLSLVLAAVSMFLTSFTGTHAWFITIILLSISVAGFFGRQGPLWAIPSTMLPKELAGPAMGFINAFGNLGGFIGPTLFGAFLGATHNFVRGYLVLSVCMILAAILMATLVMFSRKGVSTFEDHGI</sequence>
<evidence type="ECO:0000256" key="6">
    <source>
        <dbReference type="SAM" id="Phobius"/>
    </source>
</evidence>
<feature type="transmembrane region" description="Helical" evidence="6">
    <location>
        <begin position="7"/>
        <end position="26"/>
    </location>
</feature>
<feature type="transmembrane region" description="Helical" evidence="6">
    <location>
        <begin position="197"/>
        <end position="218"/>
    </location>
</feature>
<dbReference type="PANTHER" id="PTHR43791:SF100">
    <property type="entry name" value="SUGAR TRANSPORTER"/>
    <property type="match status" value="1"/>
</dbReference>
<dbReference type="PIRSF" id="PIRSF002808">
    <property type="entry name" value="Hexose_phosphate_transp"/>
    <property type="match status" value="1"/>
</dbReference>
<dbReference type="Proteomes" id="UP000077421">
    <property type="component" value="Unassembled WGS sequence"/>
</dbReference>
<dbReference type="GO" id="GO:0022857">
    <property type="term" value="F:transmembrane transporter activity"/>
    <property type="evidence" value="ECO:0007669"/>
    <property type="project" value="InterPro"/>
</dbReference>
<dbReference type="InterPro" id="IPR020846">
    <property type="entry name" value="MFS_dom"/>
</dbReference>
<feature type="transmembrane region" description="Helical" evidence="6">
    <location>
        <begin position="261"/>
        <end position="279"/>
    </location>
</feature>
<dbReference type="InterPro" id="IPR036259">
    <property type="entry name" value="MFS_trans_sf"/>
</dbReference>
<evidence type="ECO:0000313" key="9">
    <source>
        <dbReference type="Proteomes" id="UP000077421"/>
    </source>
</evidence>
<dbReference type="EMBL" id="LSUQ01000018">
    <property type="protein sequence ID" value="OAG94024.1"/>
    <property type="molecule type" value="Genomic_DNA"/>
</dbReference>
<dbReference type="Pfam" id="PF07690">
    <property type="entry name" value="MFS_1"/>
    <property type="match status" value="1"/>
</dbReference>
<protein>
    <recommendedName>
        <fullName evidence="7">Major facilitator superfamily (MFS) profile domain-containing protein</fullName>
    </recommendedName>
</protein>
<evidence type="ECO:0000256" key="2">
    <source>
        <dbReference type="ARBA" id="ARBA00022448"/>
    </source>
</evidence>
<dbReference type="InterPro" id="IPR000849">
    <property type="entry name" value="Sugar_P_transporter"/>
</dbReference>